<sequence>MAWRNFGVLLFFRIAAVHVCSTRMSWKTHPLQLAERLRFSVSTASSIRHCARIEVLLPEVGSPLKIGRKTMSEHRQPRGCDLDSSAFLSLRLNRFRENIKALDSVKFKRRSTCQGQYLDLGCGPADFLAEHLLPRLRPCKRVVAVDISTEMLDYARKHHPQPDVFYEQLDIEHGDPQTITKKYGLFDRVYAFLTLHFVKDLKKAYHNVYNFLKEGGECLVLNFVSTSLTDSWQQVYKMETWTDIISDPGEVLSKRFRFNEPVLHEELEAEERRAIEAAGLELVSFRTYRSVWTFPTADVYLEIYLRFFKLEAEVPVEKRPAFRSDFMSSLLERLTPTSSGVGATYHVSVTHCCKPEAASMAAV</sequence>
<feature type="signal peptide" evidence="1">
    <location>
        <begin position="1"/>
        <end position="21"/>
    </location>
</feature>
<dbReference type="GO" id="GO:0010420">
    <property type="term" value="F:polyprenyldihydroxybenzoate methyltransferase activity"/>
    <property type="evidence" value="ECO:0007669"/>
    <property type="project" value="TreeGrafter"/>
</dbReference>
<keyword evidence="1" id="KW-0732">Signal</keyword>
<dbReference type="Proteomes" id="UP001321473">
    <property type="component" value="Unassembled WGS sequence"/>
</dbReference>
<dbReference type="Pfam" id="PF08241">
    <property type="entry name" value="Methyltransf_11"/>
    <property type="match status" value="1"/>
</dbReference>
<dbReference type="Gene3D" id="3.40.50.150">
    <property type="entry name" value="Vaccinia Virus protein VP39"/>
    <property type="match status" value="1"/>
</dbReference>
<organism evidence="3 4">
    <name type="scientific">Amblyomma americanum</name>
    <name type="common">Lone star tick</name>
    <dbReference type="NCBI Taxonomy" id="6943"/>
    <lineage>
        <taxon>Eukaryota</taxon>
        <taxon>Metazoa</taxon>
        <taxon>Ecdysozoa</taxon>
        <taxon>Arthropoda</taxon>
        <taxon>Chelicerata</taxon>
        <taxon>Arachnida</taxon>
        <taxon>Acari</taxon>
        <taxon>Parasitiformes</taxon>
        <taxon>Ixodida</taxon>
        <taxon>Ixodoidea</taxon>
        <taxon>Ixodidae</taxon>
        <taxon>Amblyomminae</taxon>
        <taxon>Amblyomma</taxon>
    </lineage>
</organism>
<name>A0AAQ4D103_AMBAM</name>
<dbReference type="InterPro" id="IPR013216">
    <property type="entry name" value="Methyltransf_11"/>
</dbReference>
<feature type="chain" id="PRO_5042915096" description="Methyltransferase type 11 domain-containing protein" evidence="1">
    <location>
        <begin position="22"/>
        <end position="363"/>
    </location>
</feature>
<dbReference type="PANTHER" id="PTHR43464:SF23">
    <property type="entry name" value="JUVENILE HORMONE ACID O-METHYLTRANSFERASE"/>
    <property type="match status" value="1"/>
</dbReference>
<keyword evidence="4" id="KW-1185">Reference proteome</keyword>
<dbReference type="EMBL" id="JARKHS020036479">
    <property type="protein sequence ID" value="KAK8756143.1"/>
    <property type="molecule type" value="Genomic_DNA"/>
</dbReference>
<dbReference type="InterPro" id="IPR029063">
    <property type="entry name" value="SAM-dependent_MTases_sf"/>
</dbReference>
<dbReference type="PANTHER" id="PTHR43464">
    <property type="entry name" value="METHYLTRANSFERASE"/>
    <property type="match status" value="1"/>
</dbReference>
<dbReference type="SUPFAM" id="SSF53335">
    <property type="entry name" value="S-adenosyl-L-methionine-dependent methyltransferases"/>
    <property type="match status" value="1"/>
</dbReference>
<evidence type="ECO:0000256" key="1">
    <source>
        <dbReference type="SAM" id="SignalP"/>
    </source>
</evidence>
<accession>A0AAQ4D103</accession>
<comment type="caution">
    <text evidence="3">The sequence shown here is derived from an EMBL/GenBank/DDBJ whole genome shotgun (WGS) entry which is preliminary data.</text>
</comment>
<evidence type="ECO:0000313" key="4">
    <source>
        <dbReference type="Proteomes" id="UP001321473"/>
    </source>
</evidence>
<proteinExistence type="predicted"/>
<dbReference type="AlphaFoldDB" id="A0AAQ4D103"/>
<evidence type="ECO:0000313" key="3">
    <source>
        <dbReference type="EMBL" id="KAK8756143.1"/>
    </source>
</evidence>
<gene>
    <name evidence="3" type="ORF">V5799_001155</name>
</gene>
<feature type="domain" description="Methyltransferase type 11" evidence="2">
    <location>
        <begin position="118"/>
        <end position="219"/>
    </location>
</feature>
<dbReference type="CDD" id="cd02440">
    <property type="entry name" value="AdoMet_MTases"/>
    <property type="match status" value="1"/>
</dbReference>
<evidence type="ECO:0000259" key="2">
    <source>
        <dbReference type="Pfam" id="PF08241"/>
    </source>
</evidence>
<reference evidence="3 4" key="1">
    <citation type="journal article" date="2023" name="Arcadia Sci">
        <title>De novo assembly of a long-read Amblyomma americanum tick genome.</title>
        <authorList>
            <person name="Chou S."/>
            <person name="Poskanzer K.E."/>
            <person name="Rollins M."/>
            <person name="Thuy-Boun P.S."/>
        </authorList>
    </citation>
    <scope>NUCLEOTIDE SEQUENCE [LARGE SCALE GENOMIC DNA]</scope>
    <source>
        <strain evidence="3">F_SG_1</strain>
        <tissue evidence="3">Salivary glands</tissue>
    </source>
</reference>
<protein>
    <recommendedName>
        <fullName evidence="2">Methyltransferase type 11 domain-containing protein</fullName>
    </recommendedName>
</protein>